<keyword evidence="7" id="KW-0813">Transport</keyword>
<evidence type="ECO:0000256" key="1">
    <source>
        <dbReference type="ARBA" id="ARBA00004127"/>
    </source>
</evidence>
<dbReference type="GO" id="GO:0048038">
    <property type="term" value="F:quinone binding"/>
    <property type="evidence" value="ECO:0007669"/>
    <property type="project" value="UniProtKB-KW"/>
</dbReference>
<comment type="function">
    <text evidence="5">NDH-1 shuttles electrons from NADH, via FMN and iron-sulfur (Fe-S) centers, to quinones in the respiratory chain. Couples the redox reaction to proton translocation (for every two electrons transferred, four hydrogen ions are translocated across the cytoplasmic membrane), and thus conserves the redox energy in a proton gradient.</text>
</comment>
<comment type="catalytic activity">
    <reaction evidence="7">
        <text>a quinone + NADH + 5 H(+)(in) = a quinol + NAD(+) + 4 H(+)(out)</text>
        <dbReference type="Rhea" id="RHEA:57888"/>
        <dbReference type="ChEBI" id="CHEBI:15378"/>
        <dbReference type="ChEBI" id="CHEBI:24646"/>
        <dbReference type="ChEBI" id="CHEBI:57540"/>
        <dbReference type="ChEBI" id="CHEBI:57945"/>
        <dbReference type="ChEBI" id="CHEBI:132124"/>
    </reaction>
</comment>
<dbReference type="EMBL" id="MLJI01000001">
    <property type="protein sequence ID" value="ORM94279.1"/>
    <property type="molecule type" value="Genomic_DNA"/>
</dbReference>
<evidence type="ECO:0000313" key="10">
    <source>
        <dbReference type="EMBL" id="ORM94279.1"/>
    </source>
</evidence>
<feature type="transmembrane region" description="Helical" evidence="7">
    <location>
        <begin position="6"/>
        <end position="28"/>
    </location>
</feature>
<evidence type="ECO:0000256" key="7">
    <source>
        <dbReference type="HAMAP-Rule" id="MF_00445"/>
    </source>
</evidence>
<keyword evidence="7" id="KW-0874">Quinone</keyword>
<dbReference type="AlphaFoldDB" id="A0A1X1EW59"/>
<dbReference type="NCBIfam" id="NF004439">
    <property type="entry name" value="PRK05777.1-1"/>
    <property type="match status" value="1"/>
</dbReference>
<feature type="transmembrane region" description="Helical" evidence="7">
    <location>
        <begin position="371"/>
        <end position="394"/>
    </location>
</feature>
<reference evidence="10 11" key="1">
    <citation type="journal article" date="2017" name="Antonie Van Leeuwenhoek">
        <title>Phylogenomic resolution of the bacterial genus Pantoea and its relationship with Erwinia and Tatumella.</title>
        <authorList>
            <person name="Palmer M."/>
            <person name="Steenkamp E.T."/>
            <person name="Coetzee M.P."/>
            <person name="Chan W.Y."/>
            <person name="van Zyl E."/>
            <person name="De Maayer P."/>
            <person name="Coutinho T.A."/>
            <person name="Blom J."/>
            <person name="Smits T.H."/>
            <person name="Duffy B."/>
            <person name="Venter S.N."/>
        </authorList>
    </citation>
    <scope>NUCLEOTIDE SEQUENCE [LARGE SCALE GENOMIC DNA]</scope>
    <source>
        <strain evidence="10 11">LMG 2657</strain>
    </source>
</reference>
<dbReference type="EC" id="7.1.1.-" evidence="7"/>
<feature type="transmembrane region" description="Helical" evidence="7">
    <location>
        <begin position="202"/>
        <end position="226"/>
    </location>
</feature>
<keyword evidence="7" id="KW-1278">Translocase</keyword>
<dbReference type="GO" id="GO:0012505">
    <property type="term" value="C:endomembrane system"/>
    <property type="evidence" value="ECO:0007669"/>
    <property type="project" value="UniProtKB-SubCell"/>
</dbReference>
<sequence length="487" mass="52591">MTITPQQLIALLPLLIVGLTVVVVMLSIAWRRNHFVNATLTVIGLNLALLSLWFVAHVGPMDVTPMLRVDGYSIFYTGLVMLASLATCTFAYPWLAGFPDNKDEFYLLVLIAALGGIVLASANHLAALFIGIELLSLPLFGLIGYAFRQKRSLEAALKYTILSAAASSFLLFGIALIYADSGSLSFVQLGKSLNDSMMQQPLLLVGLGMMIIGLGFKLSLVPFHLWTPDVYQGAPAPVSTFLATASKIAIFGVIMRLFMYAPVTDSEAVRTVLGVIAFVSILFGNLMAISQSNIKRLLGYSSIAHLGYLLVALISVKTHQLSLETAGVYLAGYLFSSLGAFGVVSLMSSPYRGPDADTLYSYRGLFWHRPILSAVMTIMMLSLAGIPMTLGFIGKFYVIASGVNAHLWWLTGAVVAGSAIGLYYYLRVTVSLYLSPPELHTRDRDTPANWAFTAGGVVVLISAILVLLLGVYPQPLISLVQMAQPLM</sequence>
<dbReference type="GO" id="GO:0050136">
    <property type="term" value="F:NADH dehydrogenase (quinone) (non-electrogenic) activity"/>
    <property type="evidence" value="ECO:0007669"/>
    <property type="project" value="UniProtKB-UniRule"/>
</dbReference>
<evidence type="ECO:0000256" key="4">
    <source>
        <dbReference type="ARBA" id="ARBA00023136"/>
    </source>
</evidence>
<dbReference type="InterPro" id="IPR010096">
    <property type="entry name" value="NADH-Q_OxRdtase_suN/2"/>
</dbReference>
<feature type="transmembrane region" description="Helical" evidence="7">
    <location>
        <begin position="105"/>
        <end position="122"/>
    </location>
</feature>
<evidence type="ECO:0000256" key="6">
    <source>
        <dbReference type="ARBA" id="ARBA00025811"/>
    </source>
</evidence>
<feature type="domain" description="NADH:quinone oxidoreductase/Mrp antiporter transmembrane" evidence="9">
    <location>
        <begin position="122"/>
        <end position="420"/>
    </location>
</feature>
<evidence type="ECO:0000256" key="5">
    <source>
        <dbReference type="ARBA" id="ARBA00025189"/>
    </source>
</evidence>
<dbReference type="OrthoDB" id="9768329at2"/>
<evidence type="ECO:0000256" key="8">
    <source>
        <dbReference type="RuleBase" id="RU000320"/>
    </source>
</evidence>
<keyword evidence="3 7" id="KW-1133">Transmembrane helix</keyword>
<evidence type="ECO:0000256" key="2">
    <source>
        <dbReference type="ARBA" id="ARBA00022692"/>
    </source>
</evidence>
<feature type="transmembrane region" description="Helical" evidence="7">
    <location>
        <begin position="238"/>
        <end position="259"/>
    </location>
</feature>
<comment type="function">
    <text evidence="7">NDH-1 shuttles electrons from NADH, via FMN and iron-sulfur (Fe-S) centers, to quinones in the respiratory chain. The immediate electron acceptor for the enzyme in this species is believed to be ubiquinone. Couples the redox reaction to proton translocation (for every two electrons transferred, four hydrogen ions are translocated across the cytoplasmic membrane), and thus conserves the redox energy in a proton gradient.</text>
</comment>
<dbReference type="GO" id="GO:0042773">
    <property type="term" value="P:ATP synthesis coupled electron transport"/>
    <property type="evidence" value="ECO:0007669"/>
    <property type="project" value="InterPro"/>
</dbReference>
<dbReference type="GO" id="GO:0005886">
    <property type="term" value="C:plasma membrane"/>
    <property type="evidence" value="ECO:0007669"/>
    <property type="project" value="UniProtKB-SubCell"/>
</dbReference>
<keyword evidence="4 7" id="KW-0472">Membrane</keyword>
<feature type="transmembrane region" description="Helical" evidence="7">
    <location>
        <begin position="297"/>
        <end position="316"/>
    </location>
</feature>
<keyword evidence="11" id="KW-1185">Reference proteome</keyword>
<feature type="transmembrane region" description="Helical" evidence="7">
    <location>
        <begin position="128"/>
        <end position="147"/>
    </location>
</feature>
<dbReference type="RefSeq" id="WP_084876110.1">
    <property type="nucleotide sequence ID" value="NZ_JAGGMY010000001.1"/>
</dbReference>
<evidence type="ECO:0000313" key="11">
    <source>
        <dbReference type="Proteomes" id="UP000193749"/>
    </source>
</evidence>
<feature type="transmembrane region" description="Helical" evidence="7">
    <location>
        <begin position="328"/>
        <end position="351"/>
    </location>
</feature>
<organism evidence="10 11">
    <name type="scientific">Pantoea cypripedii</name>
    <name type="common">Pectobacterium cypripedii</name>
    <name type="synonym">Erwinia cypripedii</name>
    <dbReference type="NCBI Taxonomy" id="55209"/>
    <lineage>
        <taxon>Bacteria</taxon>
        <taxon>Pseudomonadati</taxon>
        <taxon>Pseudomonadota</taxon>
        <taxon>Gammaproteobacteria</taxon>
        <taxon>Enterobacterales</taxon>
        <taxon>Erwiniaceae</taxon>
        <taxon>Pantoea</taxon>
    </lineage>
</organism>
<comment type="similarity">
    <text evidence="7">Belongs to the complex I subunit 2 family.</text>
</comment>
<dbReference type="HAMAP" id="MF_00445">
    <property type="entry name" value="NDH1_NuoN_1"/>
    <property type="match status" value="1"/>
</dbReference>
<comment type="subunit">
    <text evidence="6">Composed of 13 different subunits. Subunits NuoA, H, J, K, L, M, N constitute the membrane sector of the complex.</text>
</comment>
<dbReference type="GO" id="GO:0008137">
    <property type="term" value="F:NADH dehydrogenase (ubiquinone) activity"/>
    <property type="evidence" value="ECO:0007669"/>
    <property type="project" value="InterPro"/>
</dbReference>
<feature type="transmembrane region" description="Helical" evidence="7">
    <location>
        <begin position="159"/>
        <end position="179"/>
    </location>
</feature>
<dbReference type="Pfam" id="PF00361">
    <property type="entry name" value="Proton_antipo_M"/>
    <property type="match status" value="1"/>
</dbReference>
<keyword evidence="7" id="KW-0830">Ubiquinone</keyword>
<name>A0A1X1EW59_PANCY</name>
<comment type="subcellular location">
    <subcellularLocation>
        <location evidence="7">Cell membrane</location>
        <topology evidence="7">Multi-pass membrane protein</topology>
    </subcellularLocation>
    <subcellularLocation>
        <location evidence="1">Endomembrane system</location>
        <topology evidence="1">Multi-pass membrane protein</topology>
    </subcellularLocation>
    <subcellularLocation>
        <location evidence="8">Membrane</location>
        <topology evidence="8">Multi-pass membrane protein</topology>
    </subcellularLocation>
</comment>
<dbReference type="NCBIfam" id="TIGR01770">
    <property type="entry name" value="NDH_I_N"/>
    <property type="match status" value="1"/>
</dbReference>
<proteinExistence type="inferred from homology"/>
<dbReference type="InterPro" id="IPR001750">
    <property type="entry name" value="ND/Mrp_TM"/>
</dbReference>
<feature type="transmembrane region" description="Helical" evidence="7">
    <location>
        <begin position="35"/>
        <end position="54"/>
    </location>
</feature>
<feature type="transmembrane region" description="Helical" evidence="7">
    <location>
        <begin position="74"/>
        <end position="93"/>
    </location>
</feature>
<feature type="transmembrane region" description="Helical" evidence="7">
    <location>
        <begin position="271"/>
        <end position="290"/>
    </location>
</feature>
<keyword evidence="7" id="KW-1003">Cell membrane</keyword>
<evidence type="ECO:0000259" key="9">
    <source>
        <dbReference type="Pfam" id="PF00361"/>
    </source>
</evidence>
<keyword evidence="2 7" id="KW-0812">Transmembrane</keyword>
<feature type="transmembrane region" description="Helical" evidence="7">
    <location>
        <begin position="406"/>
        <end position="426"/>
    </location>
</feature>
<evidence type="ECO:0000256" key="3">
    <source>
        <dbReference type="ARBA" id="ARBA00022989"/>
    </source>
</evidence>
<comment type="caution">
    <text evidence="10">The sequence shown here is derived from an EMBL/GenBank/DDBJ whole genome shotgun (WGS) entry which is preliminary data.</text>
</comment>
<protein>
    <recommendedName>
        <fullName evidence="7">NADH-quinone oxidoreductase subunit N</fullName>
        <ecNumber evidence="7">7.1.1.-</ecNumber>
    </recommendedName>
    <alternativeName>
        <fullName evidence="7">NADH dehydrogenase I subunit N</fullName>
    </alternativeName>
    <alternativeName>
        <fullName evidence="7">NDH-1 subunit N</fullName>
    </alternativeName>
</protein>
<dbReference type="PANTHER" id="PTHR22773">
    <property type="entry name" value="NADH DEHYDROGENASE"/>
    <property type="match status" value="1"/>
</dbReference>
<accession>A0A1X1EW59</accession>
<feature type="transmembrane region" description="Helical" evidence="7">
    <location>
        <begin position="447"/>
        <end position="472"/>
    </location>
</feature>
<dbReference type="STRING" id="55209.HA50_13335"/>
<comment type="subunit">
    <text evidence="7">NDH-1 is composed of 13 different subunits. Subunits NuoA, H, J, K, L, M, N constitute the membrane sector of the complex.</text>
</comment>
<gene>
    <name evidence="7" type="primary">nuoN</name>
    <name evidence="10" type="ORF">HA50_13335</name>
</gene>
<keyword evidence="7" id="KW-0520">NAD</keyword>
<dbReference type="Proteomes" id="UP000193749">
    <property type="component" value="Unassembled WGS sequence"/>
</dbReference>